<reference evidence="4 5" key="1">
    <citation type="submission" date="2020-10" db="EMBL/GenBank/DDBJ databases">
        <title>Connecting structure to function with the recovery of over 1000 high-quality activated sludge metagenome-assembled genomes encoding full-length rRNA genes using long-read sequencing.</title>
        <authorList>
            <person name="Singleton C.M."/>
            <person name="Petriglieri F."/>
            <person name="Kristensen J.M."/>
            <person name="Kirkegaard R.H."/>
            <person name="Michaelsen T.Y."/>
            <person name="Andersen M.H."/>
            <person name="Karst S.M."/>
            <person name="Dueholm M.S."/>
            <person name="Nielsen P.H."/>
            <person name="Albertsen M."/>
        </authorList>
    </citation>
    <scope>NUCLEOTIDE SEQUENCE [LARGE SCALE GENOMIC DNA]</scope>
    <source>
        <strain evidence="4">OdNE_18-Q3-R46-58_MAXAC.008</strain>
    </source>
</reference>
<proteinExistence type="inferred from homology"/>
<feature type="binding site" evidence="3">
    <location>
        <position position="48"/>
    </location>
    <ligand>
        <name>a divalent metal cation</name>
        <dbReference type="ChEBI" id="CHEBI:60240"/>
    </ligand>
</feature>
<accession>A0A936K7C2</accession>
<keyword evidence="2 3" id="KW-0479">Metal-binding</keyword>
<gene>
    <name evidence="4" type="ORF">IPN91_06325</name>
</gene>
<comment type="similarity">
    <text evidence="1">Belongs to the DinB family.</text>
</comment>
<dbReference type="Pfam" id="PF05163">
    <property type="entry name" value="DinB"/>
    <property type="match status" value="1"/>
</dbReference>
<evidence type="ECO:0000313" key="5">
    <source>
        <dbReference type="Proteomes" id="UP000709959"/>
    </source>
</evidence>
<comment type="caution">
    <text evidence="4">The sequence shown here is derived from an EMBL/GenBank/DDBJ whole genome shotgun (WGS) entry which is preliminary data.</text>
</comment>
<dbReference type="AlphaFoldDB" id="A0A936K7C2"/>
<evidence type="ECO:0000313" key="4">
    <source>
        <dbReference type="EMBL" id="MBK8572257.1"/>
    </source>
</evidence>
<dbReference type="InterPro" id="IPR007837">
    <property type="entry name" value="DinB"/>
</dbReference>
<feature type="binding site" evidence="3">
    <location>
        <position position="133"/>
    </location>
    <ligand>
        <name>a divalent metal cation</name>
        <dbReference type="ChEBI" id="CHEBI:60240"/>
    </ligand>
</feature>
<dbReference type="InterPro" id="IPR034660">
    <property type="entry name" value="DinB/YfiT-like"/>
</dbReference>
<organism evidence="4 5">
    <name type="scientific">Candidatus Geothrix odensensis</name>
    <dbReference type="NCBI Taxonomy" id="2954440"/>
    <lineage>
        <taxon>Bacteria</taxon>
        <taxon>Pseudomonadati</taxon>
        <taxon>Acidobacteriota</taxon>
        <taxon>Holophagae</taxon>
        <taxon>Holophagales</taxon>
        <taxon>Holophagaceae</taxon>
        <taxon>Geothrix</taxon>
    </lineage>
</organism>
<dbReference type="EMBL" id="JADKCH010000004">
    <property type="protein sequence ID" value="MBK8572257.1"/>
    <property type="molecule type" value="Genomic_DNA"/>
</dbReference>
<evidence type="ECO:0000256" key="3">
    <source>
        <dbReference type="PIRSR" id="PIRSR607837-1"/>
    </source>
</evidence>
<evidence type="ECO:0000256" key="2">
    <source>
        <dbReference type="ARBA" id="ARBA00022723"/>
    </source>
</evidence>
<dbReference type="GO" id="GO:0046872">
    <property type="term" value="F:metal ion binding"/>
    <property type="evidence" value="ECO:0007669"/>
    <property type="project" value="UniProtKB-KW"/>
</dbReference>
<feature type="binding site" evidence="3">
    <location>
        <position position="137"/>
    </location>
    <ligand>
        <name>a divalent metal cation</name>
        <dbReference type="ChEBI" id="CHEBI:60240"/>
    </ligand>
</feature>
<protein>
    <submittedName>
        <fullName evidence="4">DinB family protein</fullName>
    </submittedName>
</protein>
<dbReference type="Gene3D" id="1.20.120.450">
    <property type="entry name" value="dinb family like domain"/>
    <property type="match status" value="1"/>
</dbReference>
<sequence>MFRRVDDFKTIWQQEAEKTLAVFGAIPDAAAHQAVDPQHRDLRRLAWHLVETVLELPQNLGLKVKGPVGLGPDGFIATPPPPTMAEIAATYRAVSDSLLDHVGSWSNTELGRNFSLYGETWTGAFALYVLVSHQTHHRGQMTVLLRQAGLHVPSTYGPTKEGWAEFGLEAPRV</sequence>
<dbReference type="SUPFAM" id="SSF109854">
    <property type="entry name" value="DinB/YfiT-like putative metalloenzymes"/>
    <property type="match status" value="1"/>
</dbReference>
<name>A0A936K7C2_9BACT</name>
<dbReference type="Proteomes" id="UP000709959">
    <property type="component" value="Unassembled WGS sequence"/>
</dbReference>
<evidence type="ECO:0000256" key="1">
    <source>
        <dbReference type="ARBA" id="ARBA00008635"/>
    </source>
</evidence>